<gene>
    <name evidence="1" type="ORF">BST14_12335</name>
</gene>
<name>A0A1W9ZH60_MYCAI</name>
<evidence type="ECO:0000313" key="2">
    <source>
        <dbReference type="Proteomes" id="UP000192707"/>
    </source>
</evidence>
<reference evidence="1 2" key="1">
    <citation type="submission" date="2016-12" db="EMBL/GenBank/DDBJ databases">
        <title>The new phylogeny of genus Mycobacterium.</title>
        <authorList>
            <person name="Tortoli E."/>
            <person name="Trovato A."/>
            <person name="Cirillo D.M."/>
        </authorList>
    </citation>
    <scope>NUCLEOTIDE SEQUENCE [LARGE SCALE GENOMIC DNA]</scope>
    <source>
        <strain evidence="1 2">DSM 45069</strain>
    </source>
</reference>
<proteinExistence type="predicted"/>
<protein>
    <submittedName>
        <fullName evidence="1">Uncharacterized protein</fullName>
    </submittedName>
</protein>
<organism evidence="1 2">
    <name type="scientific">Mycobacterium arosiense ATCC BAA-1401 = DSM 45069</name>
    <dbReference type="NCBI Taxonomy" id="1265311"/>
    <lineage>
        <taxon>Bacteria</taxon>
        <taxon>Bacillati</taxon>
        <taxon>Actinomycetota</taxon>
        <taxon>Actinomycetes</taxon>
        <taxon>Mycobacteriales</taxon>
        <taxon>Mycobacteriaceae</taxon>
        <taxon>Mycobacterium</taxon>
        <taxon>Mycobacterium avium complex (MAC)</taxon>
    </lineage>
</organism>
<keyword evidence="2" id="KW-1185">Reference proteome</keyword>
<evidence type="ECO:0000313" key="1">
    <source>
        <dbReference type="EMBL" id="ORA15214.1"/>
    </source>
</evidence>
<comment type="caution">
    <text evidence="1">The sequence shown here is derived from an EMBL/GenBank/DDBJ whole genome shotgun (WGS) entry which is preliminary data.</text>
</comment>
<dbReference type="AlphaFoldDB" id="A0A1W9ZH60"/>
<dbReference type="EMBL" id="MVHG01000024">
    <property type="protein sequence ID" value="ORA15214.1"/>
    <property type="molecule type" value="Genomic_DNA"/>
</dbReference>
<accession>A0A1W9ZH60</accession>
<dbReference type="Proteomes" id="UP000192707">
    <property type="component" value="Unassembled WGS sequence"/>
</dbReference>
<sequence>MAPSDLFTRVPALFKRLIDDAALFPPGNATMQDAVREHLQVKARRYADITGLFLCPADRVEELVQELAAMAPASPIELSLVVDADLSGFRDALALLRSHRALARLQMVEMAAPTAMDSSWLVDAGQVIPVGVVKVVEPQRPPGDLAREQSEWLHSVRRVAEHGYWPKLRCGGLTADAFPSNDQVAEFLRVTCALQVPFKATAGLHHAAHYTDRGTGFSHHGFLNLLLAVAQTLRGQSPLAALSNTDGRSLALEAKAMSDQLTNAVRARMASYGSCSLAEPLADLTDLGLL</sequence>